<keyword evidence="5" id="KW-1185">Reference proteome</keyword>
<dbReference type="InterPro" id="IPR052004">
    <property type="entry name" value="Dynein_assembly_factor_4"/>
</dbReference>
<name>A0A485L7P6_9STRA</name>
<feature type="repeat" description="TPR" evidence="1">
    <location>
        <begin position="202"/>
        <end position="235"/>
    </location>
</feature>
<evidence type="ECO:0000313" key="5">
    <source>
        <dbReference type="Proteomes" id="UP000332933"/>
    </source>
</evidence>
<dbReference type="SMART" id="SM00028">
    <property type="entry name" value="TPR"/>
    <property type="match status" value="6"/>
</dbReference>
<protein>
    <submittedName>
        <fullName evidence="4">Aste57867_17392 protein</fullName>
    </submittedName>
</protein>
<dbReference type="OrthoDB" id="348005at2759"/>
<reference evidence="4 5" key="1">
    <citation type="submission" date="2019-03" db="EMBL/GenBank/DDBJ databases">
        <authorList>
            <person name="Gaulin E."/>
            <person name="Dumas B."/>
        </authorList>
    </citation>
    <scope>NUCLEOTIDE SEQUENCE [LARGE SCALE GENOMIC DNA]</scope>
    <source>
        <strain evidence="4">CBS 568.67</strain>
    </source>
</reference>
<feature type="compositionally biased region" description="Acidic residues" evidence="2">
    <location>
        <begin position="9"/>
        <end position="19"/>
    </location>
</feature>
<dbReference type="InterPro" id="IPR019734">
    <property type="entry name" value="TPR_rpt"/>
</dbReference>
<dbReference type="PANTHER" id="PTHR46492:SF1">
    <property type="entry name" value="DYNEIN AXONEMAL ASSEMBLY FACTOR 4"/>
    <property type="match status" value="1"/>
</dbReference>
<dbReference type="Gene3D" id="1.25.40.10">
    <property type="entry name" value="Tetratricopeptide repeat domain"/>
    <property type="match status" value="2"/>
</dbReference>
<dbReference type="PROSITE" id="PS50005">
    <property type="entry name" value="TPR"/>
    <property type="match status" value="1"/>
</dbReference>
<dbReference type="AlphaFoldDB" id="A0A485L7P6"/>
<keyword evidence="1" id="KW-0802">TPR repeat</keyword>
<dbReference type="Proteomes" id="UP000332933">
    <property type="component" value="Unassembled WGS sequence"/>
</dbReference>
<proteinExistence type="predicted"/>
<dbReference type="GO" id="GO:0003341">
    <property type="term" value="P:cilium movement"/>
    <property type="evidence" value="ECO:0007669"/>
    <property type="project" value="TreeGrafter"/>
</dbReference>
<reference evidence="3" key="2">
    <citation type="submission" date="2019-06" db="EMBL/GenBank/DDBJ databases">
        <title>Genomics analysis of Aphanomyces spp. identifies a new class of oomycete effector associated with host adaptation.</title>
        <authorList>
            <person name="Gaulin E."/>
        </authorList>
    </citation>
    <scope>NUCLEOTIDE SEQUENCE</scope>
    <source>
        <strain evidence="3">CBS 578.67</strain>
    </source>
</reference>
<feature type="compositionally biased region" description="Polar residues" evidence="2">
    <location>
        <begin position="21"/>
        <end position="35"/>
    </location>
</feature>
<organism evidence="4 5">
    <name type="scientific">Aphanomyces stellatus</name>
    <dbReference type="NCBI Taxonomy" id="120398"/>
    <lineage>
        <taxon>Eukaryota</taxon>
        <taxon>Sar</taxon>
        <taxon>Stramenopiles</taxon>
        <taxon>Oomycota</taxon>
        <taxon>Saprolegniomycetes</taxon>
        <taxon>Saprolegniales</taxon>
        <taxon>Verrucalvaceae</taxon>
        <taxon>Aphanomyces</taxon>
    </lineage>
</organism>
<gene>
    <name evidence="4" type="primary">Aste57867_17392</name>
    <name evidence="3" type="ORF">As57867_017332</name>
    <name evidence="4" type="ORF">ASTE57867_17392</name>
</gene>
<feature type="region of interest" description="Disordered" evidence="2">
    <location>
        <begin position="1"/>
        <end position="48"/>
    </location>
</feature>
<evidence type="ECO:0000256" key="2">
    <source>
        <dbReference type="SAM" id="MobiDB-lite"/>
    </source>
</evidence>
<dbReference type="GO" id="GO:0036159">
    <property type="term" value="P:inner dynein arm assembly"/>
    <property type="evidence" value="ECO:0007669"/>
    <property type="project" value="TreeGrafter"/>
</dbReference>
<accession>A0A485L7P6</accession>
<sequence length="391" mass="42980">MQNGVFDIPEVDSEDELDNNDGASDTASEDNNATETAPLAPEPKVEPPLTHVEEEDVIYLPPPRCTAQNKIAFTPRVFPTPSRESKAAEEEDWLLKNRKHLKTHKGLHASAAAQDISESDPVWLKAKGDDFYRNKDFRSAINAYSDALSVDSSLTPCLSNRAACYLHVGEYQACADDCTKALAQLPDRGDETPSMQRLQLKVRVLVRRGTAYCQLGLYSQAKADYGVALTLHPQNEDLQLDFARIGVLDACAAFKRQGDDAYAAQDHTAAKDCYSQALALDPTFISCLSNRAACHLALCDAAACIRDCTQALAILEDTTPQSVPYSAIPIPGSTKRRLWVLKTLVRRGAAHTMAKAYAEAEKDYVDALTIDAENMQLKDDLTHVRRLKAQP</sequence>
<dbReference type="InterPro" id="IPR011990">
    <property type="entry name" value="TPR-like_helical_dom_sf"/>
</dbReference>
<evidence type="ECO:0000313" key="4">
    <source>
        <dbReference type="EMBL" id="VFT94148.1"/>
    </source>
</evidence>
<evidence type="ECO:0000256" key="1">
    <source>
        <dbReference type="PROSITE-ProRule" id="PRU00339"/>
    </source>
</evidence>
<dbReference type="PANTHER" id="PTHR46492">
    <property type="entry name" value="DYNEIN ASSEMBLY FACTOR 4, AXONEMAL"/>
    <property type="match status" value="1"/>
</dbReference>
<evidence type="ECO:0000313" key="3">
    <source>
        <dbReference type="EMBL" id="KAF0691361.1"/>
    </source>
</evidence>
<dbReference type="SUPFAM" id="SSF48452">
    <property type="entry name" value="TPR-like"/>
    <property type="match status" value="2"/>
</dbReference>
<dbReference type="EMBL" id="CAADRA010006169">
    <property type="protein sequence ID" value="VFT94148.1"/>
    <property type="molecule type" value="Genomic_DNA"/>
</dbReference>
<dbReference type="GO" id="GO:0036158">
    <property type="term" value="P:outer dynein arm assembly"/>
    <property type="evidence" value="ECO:0007669"/>
    <property type="project" value="TreeGrafter"/>
</dbReference>
<dbReference type="EMBL" id="VJMH01006148">
    <property type="protein sequence ID" value="KAF0691361.1"/>
    <property type="molecule type" value="Genomic_DNA"/>
</dbReference>